<dbReference type="EMBL" id="BSXN01002037">
    <property type="protein sequence ID" value="GME75375.1"/>
    <property type="molecule type" value="Genomic_DNA"/>
</dbReference>
<gene>
    <name evidence="1" type="ORF">Cboi02_000476000</name>
</gene>
<dbReference type="Proteomes" id="UP001165120">
    <property type="component" value="Unassembled WGS sequence"/>
</dbReference>
<keyword evidence="2" id="KW-1185">Reference proteome</keyword>
<sequence>MFIESNHMLNKRLITELTKFQNYNHKYTNNIKNNNNKLFKRNFSNSPILNHKIKTPKHLNFLLNDDKKNLLNDKEFKKRKNLELNRIPLSSKLNNLKIPIKTASYNNNNYNKTKSTASNNSEDELVSIILNYYKNENFFNYKIPDYTLPELNSNSLIPIKYLPKIESFKSTDSEYVSLLCSFIAKDSPKLEKKLFKTFQSLIDNGNLKIESYHEIIDYMIIRNSFETIDTIIIKMLSKGINPDIYILNAVLKAYLQNNTNNTNDSDRFENSKKWLEFLLQKNNLKLKLDLTTLSIILSNIESEKNILKLLNIFESSNLQINQIESKLLKLINSNFISNVFTNKDIPKNLKLNISNIFVEYYLKKKDIKSALKFIDNSHKFYHLKADYKLLNKFVKHFAIENDDLPMAIAFMNLFKRKYNVINNYEAYGYLTKSMRYHQLSENWNLLTRFFYQNSINFKTKKTVLNNSSIELLNNYAKKNGINNFNIDNSLTLIETKLINDKIENLMWKDNKPILNLNKNSKTFKTAASFISDKESVRSFFNSNLDINNSNSTNSNSDSNSNSNFFNKIKNNSNNNNNKLELDFISKILN</sequence>
<dbReference type="AlphaFoldDB" id="A0A9W6WJB8"/>
<organism evidence="1 2">
    <name type="scientific">Candida boidinii</name>
    <name type="common">Yeast</name>
    <dbReference type="NCBI Taxonomy" id="5477"/>
    <lineage>
        <taxon>Eukaryota</taxon>
        <taxon>Fungi</taxon>
        <taxon>Dikarya</taxon>
        <taxon>Ascomycota</taxon>
        <taxon>Saccharomycotina</taxon>
        <taxon>Pichiomycetes</taxon>
        <taxon>Pichiales</taxon>
        <taxon>Pichiaceae</taxon>
        <taxon>Ogataea</taxon>
        <taxon>Ogataea/Candida clade</taxon>
    </lineage>
</organism>
<proteinExistence type="predicted"/>
<dbReference type="InterPro" id="IPR011990">
    <property type="entry name" value="TPR-like_helical_dom_sf"/>
</dbReference>
<evidence type="ECO:0000313" key="2">
    <source>
        <dbReference type="Proteomes" id="UP001165120"/>
    </source>
</evidence>
<protein>
    <submittedName>
        <fullName evidence="1">Unnamed protein product</fullName>
    </submittedName>
</protein>
<dbReference type="Gene3D" id="1.25.40.10">
    <property type="entry name" value="Tetratricopeptide repeat domain"/>
    <property type="match status" value="1"/>
</dbReference>
<reference evidence="1" key="1">
    <citation type="submission" date="2023-04" db="EMBL/GenBank/DDBJ databases">
        <title>Candida boidinii NBRC 10035.</title>
        <authorList>
            <person name="Ichikawa N."/>
            <person name="Sato H."/>
            <person name="Tonouchi N."/>
        </authorList>
    </citation>
    <scope>NUCLEOTIDE SEQUENCE</scope>
    <source>
        <strain evidence="1">NBRC 10035</strain>
    </source>
</reference>
<accession>A0A9W6WJB8</accession>
<comment type="caution">
    <text evidence="1">The sequence shown here is derived from an EMBL/GenBank/DDBJ whole genome shotgun (WGS) entry which is preliminary data.</text>
</comment>
<name>A0A9W6WJB8_CANBO</name>
<evidence type="ECO:0000313" key="1">
    <source>
        <dbReference type="EMBL" id="GME75375.1"/>
    </source>
</evidence>